<reference evidence="3" key="1">
    <citation type="submission" date="2016-06" db="EMBL/GenBank/DDBJ databases">
        <authorList>
            <person name="Nascimento L."/>
            <person name="Pereira R.V."/>
            <person name="Martins L.F."/>
            <person name="Quaggio R.B."/>
            <person name="Silva A.M."/>
            <person name="Setubal J.C."/>
        </authorList>
    </citation>
    <scope>NUCLEOTIDE SEQUENCE [LARGE SCALE GENOMIC DNA]</scope>
</reference>
<evidence type="ECO:0000259" key="1">
    <source>
        <dbReference type="Pfam" id="PF24696"/>
    </source>
</evidence>
<feature type="domain" description="UGSC-like" evidence="1">
    <location>
        <begin position="5"/>
        <end position="94"/>
    </location>
</feature>
<dbReference type="Proteomes" id="UP000196475">
    <property type="component" value="Unassembled WGS sequence"/>
</dbReference>
<gene>
    <name evidence="2" type="ORF">BAA01_16660</name>
</gene>
<dbReference type="EMBL" id="LZRT01000080">
    <property type="protein sequence ID" value="OUM87040.1"/>
    <property type="molecule type" value="Genomic_DNA"/>
</dbReference>
<evidence type="ECO:0000313" key="3">
    <source>
        <dbReference type="Proteomes" id="UP000196475"/>
    </source>
</evidence>
<sequence>MRFVVLNPTSDPVVERRSRLADRVVTLENGILGIIDNRKHNSDTVLGRLARRLAERYQLKEMVSVRKHSFSHPLNAAEADQLAKCDFVIAGVGD</sequence>
<dbReference type="Pfam" id="PF24696">
    <property type="entry name" value="UGSC"/>
    <property type="match status" value="1"/>
</dbReference>
<name>A0A1Y3PI67_9BACI</name>
<organism evidence="2 3">
    <name type="scientific">Bacillus thermozeamaize</name>
    <dbReference type="NCBI Taxonomy" id="230954"/>
    <lineage>
        <taxon>Bacteria</taxon>
        <taxon>Bacillati</taxon>
        <taxon>Bacillota</taxon>
        <taxon>Bacilli</taxon>
        <taxon>Bacillales</taxon>
        <taxon>Bacillaceae</taxon>
        <taxon>Bacillus</taxon>
    </lineage>
</organism>
<proteinExistence type="predicted"/>
<accession>A0A1Y3PI67</accession>
<dbReference type="InterPro" id="IPR057767">
    <property type="entry name" value="UGSC-like_dom"/>
</dbReference>
<dbReference type="AlphaFoldDB" id="A0A1Y3PI67"/>
<protein>
    <recommendedName>
        <fullName evidence="1">UGSC-like domain-containing protein</fullName>
    </recommendedName>
</protein>
<comment type="caution">
    <text evidence="2">The sequence shown here is derived from an EMBL/GenBank/DDBJ whole genome shotgun (WGS) entry which is preliminary data.</text>
</comment>
<evidence type="ECO:0000313" key="2">
    <source>
        <dbReference type="EMBL" id="OUM87040.1"/>
    </source>
</evidence>